<dbReference type="SUPFAM" id="SSF53474">
    <property type="entry name" value="alpha/beta-Hydrolases"/>
    <property type="match status" value="1"/>
</dbReference>
<reference evidence="3 4" key="1">
    <citation type="submission" date="2013-09" db="EMBL/GenBank/DDBJ databases">
        <title>High correlation between genotypes and phenotypes of environmental bacteria Comamonas testosteroni strains.</title>
        <authorList>
            <person name="Liu L."/>
            <person name="Zhu W."/>
            <person name="Xia X."/>
            <person name="Xu B."/>
            <person name="Luo M."/>
            <person name="Wang G."/>
        </authorList>
    </citation>
    <scope>NUCLEOTIDE SEQUENCE [LARGE SCALE GENOMIC DNA]</scope>
    <source>
        <strain evidence="3 4">JL40</strain>
    </source>
</reference>
<comment type="caution">
    <text evidence="3">The sequence shown here is derived from an EMBL/GenBank/DDBJ whole genome shotgun (WGS) entry which is preliminary data.</text>
</comment>
<keyword evidence="1" id="KW-0812">Transmembrane</keyword>
<gene>
    <name evidence="3" type="ORF">P353_20700</name>
</gene>
<dbReference type="AlphaFoldDB" id="A0A096GN37"/>
<dbReference type="Pfam" id="PF12697">
    <property type="entry name" value="Abhydrolase_6"/>
    <property type="match status" value="1"/>
</dbReference>
<protein>
    <recommendedName>
        <fullName evidence="2">AB hydrolase-1 domain-containing protein</fullName>
    </recommendedName>
</protein>
<dbReference type="Gene3D" id="3.40.50.1820">
    <property type="entry name" value="alpha/beta hydrolase"/>
    <property type="match status" value="1"/>
</dbReference>
<dbReference type="PANTHER" id="PTHR37946">
    <property type="entry name" value="SLL1969 PROTEIN"/>
    <property type="match status" value="1"/>
</dbReference>
<sequence length="339" mass="37390">MNTWFWRAVVMGSWLALLLWCGYWWPRSVATALAGAALIAGGAGLQLGTQMLMMRMVLRRRGVPLPSAMIALRAWLSEWRWAWRLFGWQIPFGEHAEPDGVPVDREGKQVQGPVQGQVQGQVGVVLVHGYFCNRGVWTVWLRRLKSRGIACMAMTLEPAHGSPVDAMVDDLDRCVKAMVQQTGCAPLLVAHSMGGLVVRAWLKRLDAGESARHAAHVVTVATPHGGAWLARFAQRLPAVEMREGSDWLQRLGPPPEDVSFSCWCSSSDNIVFPPDLAVLPNAQRHQVDDAAHMQLLFDARVWQHCLQLHAQLQERLQQRYQAAEAGASAADAGARACGS</sequence>
<dbReference type="InterPro" id="IPR000073">
    <property type="entry name" value="AB_hydrolase_1"/>
</dbReference>
<dbReference type="InterPro" id="IPR029058">
    <property type="entry name" value="AB_hydrolase_fold"/>
</dbReference>
<feature type="transmembrane region" description="Helical" evidence="1">
    <location>
        <begin position="5"/>
        <end position="25"/>
    </location>
</feature>
<keyword evidence="1" id="KW-0472">Membrane</keyword>
<evidence type="ECO:0000256" key="1">
    <source>
        <dbReference type="SAM" id="Phobius"/>
    </source>
</evidence>
<accession>A0A096GN37</accession>
<dbReference type="PANTHER" id="PTHR37946:SF1">
    <property type="entry name" value="SLL1969 PROTEIN"/>
    <property type="match status" value="1"/>
</dbReference>
<feature type="transmembrane region" description="Helical" evidence="1">
    <location>
        <begin position="31"/>
        <end position="52"/>
    </location>
</feature>
<evidence type="ECO:0000313" key="4">
    <source>
        <dbReference type="Proteomes" id="UP000029553"/>
    </source>
</evidence>
<dbReference type="Proteomes" id="UP000029553">
    <property type="component" value="Unassembled WGS sequence"/>
</dbReference>
<evidence type="ECO:0000313" key="3">
    <source>
        <dbReference type="EMBL" id="KGH26585.1"/>
    </source>
</evidence>
<keyword evidence="1" id="KW-1133">Transmembrane helix</keyword>
<organism evidence="3 4">
    <name type="scientific">Comamonas testosteroni</name>
    <name type="common">Pseudomonas testosteroni</name>
    <dbReference type="NCBI Taxonomy" id="285"/>
    <lineage>
        <taxon>Bacteria</taxon>
        <taxon>Pseudomonadati</taxon>
        <taxon>Pseudomonadota</taxon>
        <taxon>Betaproteobacteria</taxon>
        <taxon>Burkholderiales</taxon>
        <taxon>Comamonadaceae</taxon>
        <taxon>Comamonas</taxon>
    </lineage>
</organism>
<feature type="domain" description="AB hydrolase-1" evidence="2">
    <location>
        <begin position="124"/>
        <end position="259"/>
    </location>
</feature>
<dbReference type="EMBL" id="AWOR01000068">
    <property type="protein sequence ID" value="KGH26585.1"/>
    <property type="molecule type" value="Genomic_DNA"/>
</dbReference>
<proteinExistence type="predicted"/>
<evidence type="ECO:0000259" key="2">
    <source>
        <dbReference type="Pfam" id="PF12697"/>
    </source>
</evidence>
<name>A0A096GN37_COMTE</name>